<evidence type="ECO:0000256" key="3">
    <source>
        <dbReference type="ARBA" id="ARBA00009413"/>
    </source>
</evidence>
<reference evidence="10" key="1">
    <citation type="submission" date="2020-06" db="EMBL/GenBank/DDBJ databases">
        <authorList>
            <consortium name="Plant Systems Biology data submission"/>
        </authorList>
    </citation>
    <scope>NUCLEOTIDE SEQUENCE</scope>
    <source>
        <strain evidence="10">D6</strain>
    </source>
</reference>
<sequence length="388" mass="42848">MATAAATYATVINPPQPEIIEILSDDEDIIVDLTLDDSDDDDDDMVELDAAFAKLMDKEEQSVRQRQHKQVESDQRLARSLLGKDDYARLLQEQQDANFAKSITLDDNEESRSAHSSQVTVDNDKKLPWPRKKPVKPKPKPTVKPPPKPTITPIGTLHYNVVAIPQTNEDPFHPVPPEELISCKDECPICFEVYSKDVVEMNVCRHRFHKDCIDTMCHLCSVSHEEPNRGRSPSGTMSISVSTGTCCSDCSGHAGVGSIQVTYSINGGVLGPHHQQPGAPFARLSHVTMLPNNTKGRALLKRMEYAFERGLSFDVPSNRPSGALAIYTAACANHVDSLTATLQSWLDPHFIEKCHETLDNLKVPAALVLRHSHNVSFDQPARSVDTGS</sequence>
<evidence type="ECO:0000256" key="6">
    <source>
        <dbReference type="ARBA" id="ARBA00022723"/>
    </source>
</evidence>
<evidence type="ECO:0000256" key="2">
    <source>
        <dbReference type="ARBA" id="ARBA00004906"/>
    </source>
</evidence>
<dbReference type="Pfam" id="PF18102">
    <property type="entry name" value="DTC"/>
    <property type="match status" value="1"/>
</dbReference>
<dbReference type="AlphaFoldDB" id="A0A9N8E6P0"/>
<evidence type="ECO:0000256" key="7">
    <source>
        <dbReference type="PROSITE-ProRule" id="PRU00175"/>
    </source>
</evidence>
<dbReference type="OrthoDB" id="527344at2759"/>
<comment type="caution">
    <text evidence="10">The sequence shown here is derived from an EMBL/GenBank/DDBJ whole genome shotgun (WGS) entry which is preliminary data.</text>
</comment>
<evidence type="ECO:0000313" key="11">
    <source>
        <dbReference type="Proteomes" id="UP001153069"/>
    </source>
</evidence>
<dbReference type="Gene3D" id="3.30.40.10">
    <property type="entry name" value="Zinc/RING finger domain, C3HC4 (zinc finger)"/>
    <property type="match status" value="1"/>
</dbReference>
<dbReference type="InterPro" id="IPR039398">
    <property type="entry name" value="Deltex_fam"/>
</dbReference>
<evidence type="ECO:0000313" key="10">
    <source>
        <dbReference type="EMBL" id="CAB9513601.1"/>
    </source>
</evidence>
<evidence type="ECO:0000256" key="5">
    <source>
        <dbReference type="ARBA" id="ARBA00022679"/>
    </source>
</evidence>
<evidence type="ECO:0000256" key="8">
    <source>
        <dbReference type="SAM" id="MobiDB-lite"/>
    </source>
</evidence>
<accession>A0A9N8E6P0</accession>
<protein>
    <recommendedName>
        <fullName evidence="4">RING-type E3 ubiquitin transferase</fullName>
        <ecNumber evidence="4">2.3.2.27</ecNumber>
    </recommendedName>
</protein>
<feature type="region of interest" description="Disordered" evidence="8">
    <location>
        <begin position="102"/>
        <end position="154"/>
    </location>
</feature>
<organism evidence="10 11">
    <name type="scientific">Seminavis robusta</name>
    <dbReference type="NCBI Taxonomy" id="568900"/>
    <lineage>
        <taxon>Eukaryota</taxon>
        <taxon>Sar</taxon>
        <taxon>Stramenopiles</taxon>
        <taxon>Ochrophyta</taxon>
        <taxon>Bacillariophyta</taxon>
        <taxon>Bacillariophyceae</taxon>
        <taxon>Bacillariophycidae</taxon>
        <taxon>Naviculales</taxon>
        <taxon>Naviculaceae</taxon>
        <taxon>Seminavis</taxon>
    </lineage>
</organism>
<dbReference type="Gene3D" id="3.30.390.130">
    <property type="match status" value="1"/>
</dbReference>
<dbReference type="EMBL" id="CAICTM010000600">
    <property type="protein sequence ID" value="CAB9513601.1"/>
    <property type="molecule type" value="Genomic_DNA"/>
</dbReference>
<keyword evidence="5" id="KW-0808">Transferase</keyword>
<comment type="pathway">
    <text evidence="2">Protein modification; protein ubiquitination.</text>
</comment>
<feature type="compositionally biased region" description="Basic residues" evidence="8">
    <location>
        <begin position="128"/>
        <end position="141"/>
    </location>
</feature>
<comment type="catalytic activity">
    <reaction evidence="1">
        <text>S-ubiquitinyl-[E2 ubiquitin-conjugating enzyme]-L-cysteine + [acceptor protein]-L-lysine = [E2 ubiquitin-conjugating enzyme]-L-cysteine + N(6)-ubiquitinyl-[acceptor protein]-L-lysine.</text>
        <dbReference type="EC" id="2.3.2.27"/>
    </reaction>
</comment>
<dbReference type="EC" id="2.3.2.27" evidence="4"/>
<feature type="domain" description="RING-type" evidence="9">
    <location>
        <begin position="187"/>
        <end position="220"/>
    </location>
</feature>
<dbReference type="InterPro" id="IPR039396">
    <property type="entry name" value="Deltex_C"/>
</dbReference>
<keyword evidence="7" id="KW-0862">Zinc</keyword>
<dbReference type="InterPro" id="IPR001841">
    <property type="entry name" value="Znf_RING"/>
</dbReference>
<comment type="similarity">
    <text evidence="3">Belongs to the Deltex family.</text>
</comment>
<evidence type="ECO:0000256" key="1">
    <source>
        <dbReference type="ARBA" id="ARBA00000900"/>
    </source>
</evidence>
<dbReference type="PROSITE" id="PS50089">
    <property type="entry name" value="ZF_RING_2"/>
    <property type="match status" value="1"/>
</dbReference>
<dbReference type="SMART" id="SM00184">
    <property type="entry name" value="RING"/>
    <property type="match status" value="1"/>
</dbReference>
<dbReference type="GO" id="GO:0016567">
    <property type="term" value="P:protein ubiquitination"/>
    <property type="evidence" value="ECO:0007669"/>
    <property type="project" value="InterPro"/>
</dbReference>
<dbReference type="GO" id="GO:0007219">
    <property type="term" value="P:Notch signaling pathway"/>
    <property type="evidence" value="ECO:0007669"/>
    <property type="project" value="InterPro"/>
</dbReference>
<gene>
    <name evidence="10" type="ORF">SEMRO_601_G173610.1</name>
</gene>
<evidence type="ECO:0000259" key="9">
    <source>
        <dbReference type="PROSITE" id="PS50089"/>
    </source>
</evidence>
<dbReference type="SUPFAM" id="SSF57850">
    <property type="entry name" value="RING/U-box"/>
    <property type="match status" value="1"/>
</dbReference>
<proteinExistence type="inferred from homology"/>
<dbReference type="InterPro" id="IPR039399">
    <property type="entry name" value="Deltex_C_sf"/>
</dbReference>
<name>A0A9N8E6P0_9STRA</name>
<keyword evidence="6" id="KW-0479">Metal-binding</keyword>
<keyword evidence="11" id="KW-1185">Reference proteome</keyword>
<evidence type="ECO:0000256" key="4">
    <source>
        <dbReference type="ARBA" id="ARBA00012483"/>
    </source>
</evidence>
<dbReference type="Proteomes" id="UP001153069">
    <property type="component" value="Unassembled WGS sequence"/>
</dbReference>
<dbReference type="GO" id="GO:0061630">
    <property type="term" value="F:ubiquitin protein ligase activity"/>
    <property type="evidence" value="ECO:0007669"/>
    <property type="project" value="UniProtKB-EC"/>
</dbReference>
<dbReference type="InterPro" id="IPR013083">
    <property type="entry name" value="Znf_RING/FYVE/PHD"/>
</dbReference>
<keyword evidence="7" id="KW-0863">Zinc-finger</keyword>
<dbReference type="GO" id="GO:0008270">
    <property type="term" value="F:zinc ion binding"/>
    <property type="evidence" value="ECO:0007669"/>
    <property type="project" value="UniProtKB-KW"/>
</dbReference>
<dbReference type="PANTHER" id="PTHR12622">
    <property type="entry name" value="DELTEX-RELATED"/>
    <property type="match status" value="1"/>
</dbReference>